<reference evidence="4 5" key="1">
    <citation type="submission" date="2020-08" db="EMBL/GenBank/DDBJ databases">
        <title>A Genomic Blueprint of the Chicken Gut Microbiome.</title>
        <authorList>
            <person name="Gilroy R."/>
            <person name="Ravi A."/>
            <person name="Getino M."/>
            <person name="Pursley I."/>
            <person name="Horton D.L."/>
            <person name="Alikhan N.-F."/>
            <person name="Baker D."/>
            <person name="Gharbi K."/>
            <person name="Hall N."/>
            <person name="Watson M."/>
            <person name="Adriaenssens E.M."/>
            <person name="Foster-Nyarko E."/>
            <person name="Jarju S."/>
            <person name="Secka A."/>
            <person name="Antonio M."/>
            <person name="Oren A."/>
            <person name="Chaudhuri R."/>
            <person name="La Ragione R.M."/>
            <person name="Hildebrand F."/>
            <person name="Pallen M.J."/>
        </authorList>
    </citation>
    <scope>NUCLEOTIDE SEQUENCE [LARGE SCALE GENOMIC DNA]</scope>
    <source>
        <strain evidence="4 5">N37</strain>
    </source>
</reference>
<dbReference type="PROSITE" id="PS00060">
    <property type="entry name" value="ADH_IRON_2"/>
    <property type="match status" value="1"/>
</dbReference>
<organism evidence="4 5">
    <name type="scientific">Clostridium faecium</name>
    <dbReference type="NCBI Taxonomy" id="2762223"/>
    <lineage>
        <taxon>Bacteria</taxon>
        <taxon>Bacillati</taxon>
        <taxon>Bacillota</taxon>
        <taxon>Clostridia</taxon>
        <taxon>Eubacteriales</taxon>
        <taxon>Clostridiaceae</taxon>
        <taxon>Clostridium</taxon>
    </lineage>
</organism>
<name>A0ABR8YQK0_9CLOT</name>
<dbReference type="SUPFAM" id="SSF56796">
    <property type="entry name" value="Dehydroquinate synthase-like"/>
    <property type="match status" value="1"/>
</dbReference>
<dbReference type="EMBL" id="JACSQB010000037">
    <property type="protein sequence ID" value="MBD8046422.1"/>
    <property type="molecule type" value="Genomic_DNA"/>
</dbReference>
<dbReference type="Pfam" id="PF00465">
    <property type="entry name" value="Fe-ADH"/>
    <property type="match status" value="1"/>
</dbReference>
<proteinExistence type="predicted"/>
<accession>A0ABR8YQK0</accession>
<dbReference type="InterPro" id="IPR044731">
    <property type="entry name" value="BDH-like"/>
</dbReference>
<comment type="caution">
    <text evidence="4">The sequence shown here is derived from an EMBL/GenBank/DDBJ whole genome shotgun (WGS) entry which is preliminary data.</text>
</comment>
<dbReference type="Gene3D" id="1.20.1090.10">
    <property type="entry name" value="Dehydroquinate synthase-like - alpha domain"/>
    <property type="match status" value="1"/>
</dbReference>
<feature type="domain" description="Fe-containing alcohol dehydrogenase-like C-terminal" evidence="3">
    <location>
        <begin position="188"/>
        <end position="387"/>
    </location>
</feature>
<keyword evidence="5" id="KW-1185">Reference proteome</keyword>
<dbReference type="InterPro" id="IPR001670">
    <property type="entry name" value="ADH_Fe/GldA"/>
</dbReference>
<gene>
    <name evidence="4" type="ORF">H9637_05100</name>
</gene>
<dbReference type="CDD" id="cd08187">
    <property type="entry name" value="BDH"/>
    <property type="match status" value="1"/>
</dbReference>
<dbReference type="InterPro" id="IPR056798">
    <property type="entry name" value="ADH_Fe_C"/>
</dbReference>
<dbReference type="InterPro" id="IPR018211">
    <property type="entry name" value="ADH_Fe_CS"/>
</dbReference>
<feature type="domain" description="Alcohol dehydrogenase iron-type/glycerol dehydrogenase GldA" evidence="2">
    <location>
        <begin position="9"/>
        <end position="177"/>
    </location>
</feature>
<dbReference type="Pfam" id="PF25137">
    <property type="entry name" value="ADH_Fe_C"/>
    <property type="match status" value="1"/>
</dbReference>
<dbReference type="RefSeq" id="WP_191739391.1">
    <property type="nucleotide sequence ID" value="NZ_JACSQB010000037.1"/>
</dbReference>
<dbReference type="PANTHER" id="PTHR43633:SF1">
    <property type="entry name" value="ALCOHOL DEHYDROGENASE YQHD"/>
    <property type="match status" value="1"/>
</dbReference>
<dbReference type="Proteomes" id="UP000627166">
    <property type="component" value="Unassembled WGS sequence"/>
</dbReference>
<evidence type="ECO:0000256" key="1">
    <source>
        <dbReference type="ARBA" id="ARBA00023002"/>
    </source>
</evidence>
<sequence length="387" mass="42941">MLNFVYNIPTQIFFGEGKIKVLGNEIKKYGSKVLIVYGGGTIKKTGLYDKVTNILRENNIDFIELPGVEPNPRITSVREGIKLCRENNVDFILAIGGGSVIDCSKFIAGGYYYDGDPWDFFIGKGKITNALPLASILTLAATGSEMNRGGVISNLETNQKLATGHPALLPKFSILDPTYTYTVPKNQTAAGVVDIMSHIFEVYFTPTKTAFLQNRMAEALLKTVFHYGPIAFNEPENYEARANLMWASSLAINGLLSYGKDTNWSVHDMEHELSAFYDITHGVGLGILTPVWMEYILDDDTVDDIANYGINVWNLDADKDKYKTAKEAINKTRDFIKSLGIPMTLREVGIEEEKLEVMAKQCAGEGTVGNYPPLTSKDILEIYKRAL</sequence>
<evidence type="ECO:0000313" key="5">
    <source>
        <dbReference type="Proteomes" id="UP000627166"/>
    </source>
</evidence>
<evidence type="ECO:0000259" key="2">
    <source>
        <dbReference type="Pfam" id="PF00465"/>
    </source>
</evidence>
<keyword evidence="1" id="KW-0560">Oxidoreductase</keyword>
<dbReference type="Gene3D" id="3.40.50.1970">
    <property type="match status" value="1"/>
</dbReference>
<protein>
    <submittedName>
        <fullName evidence="4">Iron-containing alcohol dehydrogenase</fullName>
    </submittedName>
</protein>
<evidence type="ECO:0000259" key="3">
    <source>
        <dbReference type="Pfam" id="PF25137"/>
    </source>
</evidence>
<dbReference type="PROSITE" id="PS00913">
    <property type="entry name" value="ADH_IRON_1"/>
    <property type="match status" value="1"/>
</dbReference>
<dbReference type="PANTHER" id="PTHR43633">
    <property type="entry name" value="ALCOHOL DEHYDROGENASE YQHD"/>
    <property type="match status" value="1"/>
</dbReference>
<evidence type="ECO:0000313" key="4">
    <source>
        <dbReference type="EMBL" id="MBD8046422.1"/>
    </source>
</evidence>